<evidence type="ECO:0000256" key="1">
    <source>
        <dbReference type="SAM" id="Phobius"/>
    </source>
</evidence>
<comment type="caution">
    <text evidence="2">The sequence shown here is derived from an EMBL/GenBank/DDBJ whole genome shotgun (WGS) entry which is preliminary data.</text>
</comment>
<keyword evidence="1" id="KW-1133">Transmembrane helix</keyword>
<evidence type="ECO:0008006" key="4">
    <source>
        <dbReference type="Google" id="ProtNLM"/>
    </source>
</evidence>
<dbReference type="EMBL" id="PJKN01000006">
    <property type="protein sequence ID" value="PNC53999.1"/>
    <property type="molecule type" value="Genomic_DNA"/>
</dbReference>
<name>A0AAP8T8N3_9BACT</name>
<gene>
    <name evidence="2" type="ORF">CXU09_10385</name>
</gene>
<evidence type="ECO:0000313" key="2">
    <source>
        <dbReference type="EMBL" id="PNC53999.1"/>
    </source>
</evidence>
<evidence type="ECO:0000313" key="3">
    <source>
        <dbReference type="Proteomes" id="UP000235914"/>
    </source>
</evidence>
<keyword evidence="1" id="KW-0812">Transmembrane</keyword>
<proteinExistence type="predicted"/>
<reference evidence="2 3" key="1">
    <citation type="journal article" date="2017" name="BMC Genomics">
        <title>Genome sequencing of 39 Akkermansia muciniphila isolates reveals its population structure, genomic and functional diverisity, and global distribution in mammalian gut microbiotas.</title>
        <authorList>
            <person name="Guo X."/>
            <person name="Li S."/>
            <person name="Zhang J."/>
            <person name="Wu F."/>
            <person name="Li X."/>
            <person name="Wu D."/>
            <person name="Zhang M."/>
            <person name="Ou Z."/>
            <person name="Jie Z."/>
            <person name="Yan Q."/>
            <person name="Li P."/>
            <person name="Yi J."/>
            <person name="Peng Y."/>
        </authorList>
    </citation>
    <scope>NUCLEOTIDE SEQUENCE [LARGE SCALE GENOMIC DNA]</scope>
    <source>
        <strain evidence="2 3">GP43</strain>
    </source>
</reference>
<protein>
    <recommendedName>
        <fullName evidence="4">Transmembrane protein</fullName>
    </recommendedName>
</protein>
<accession>A0AAP8T8N3</accession>
<organism evidence="2 3">
    <name type="scientific">Akkermansia muciniphila</name>
    <dbReference type="NCBI Taxonomy" id="239935"/>
    <lineage>
        <taxon>Bacteria</taxon>
        <taxon>Pseudomonadati</taxon>
        <taxon>Verrucomicrobiota</taxon>
        <taxon>Verrucomicrobiia</taxon>
        <taxon>Verrucomicrobiales</taxon>
        <taxon>Akkermansiaceae</taxon>
        <taxon>Akkermansia</taxon>
    </lineage>
</organism>
<keyword evidence="1" id="KW-0472">Membrane</keyword>
<sequence length="212" mass="23765">MIFLPSLPFSLSFMQKPPPQWHPARQRFITLHLLMDTAGNPCHASASSMTGGKDNGKKRNKNRLRQWVSILAIPVFLAGTALFSFLWNVPMDKLAAPRAADAPVAVLFREPCSPAVRTISKDSSLHPSIFSLIKNYVGTVTNAGRLDFSSHVPQEVEIRMEGLSIGLSPSLAVFNFRTKYGFSMQTSRKPDASDRAIYQWMKNRMKAEKREK</sequence>
<dbReference type="Proteomes" id="UP000235914">
    <property type="component" value="Unassembled WGS sequence"/>
</dbReference>
<feature type="transmembrane region" description="Helical" evidence="1">
    <location>
        <begin position="67"/>
        <end position="87"/>
    </location>
</feature>
<dbReference type="AlphaFoldDB" id="A0AAP8T8N3"/>